<proteinExistence type="predicted"/>
<organism evidence="2 3">
    <name type="scientific">Rossellomorea marisflavi</name>
    <dbReference type="NCBI Taxonomy" id="189381"/>
    <lineage>
        <taxon>Bacteria</taxon>
        <taxon>Bacillati</taxon>
        <taxon>Bacillota</taxon>
        <taxon>Bacilli</taxon>
        <taxon>Bacillales</taxon>
        <taxon>Bacillaceae</taxon>
        <taxon>Rossellomorea</taxon>
    </lineage>
</organism>
<dbReference type="GO" id="GO:0008840">
    <property type="term" value="F:4-hydroxy-tetrahydrodipicolinate synthase activity"/>
    <property type="evidence" value="ECO:0007669"/>
    <property type="project" value="TreeGrafter"/>
</dbReference>
<reference evidence="3" key="1">
    <citation type="submission" date="2016-01" db="EMBL/GenBank/DDBJ databases">
        <title>Whole genome sequencing of Bhargavaea cecembensis T14.</title>
        <authorList>
            <person name="Hong K.W."/>
        </authorList>
    </citation>
    <scope>NUCLEOTIDE SEQUENCE [LARGE SCALE GENOMIC DNA]</scope>
    <source>
        <strain evidence="3">M19</strain>
    </source>
</reference>
<accession>A0A163J612</accession>
<evidence type="ECO:0000313" key="2">
    <source>
        <dbReference type="EMBL" id="KZE44441.1"/>
    </source>
</evidence>
<dbReference type="AlphaFoldDB" id="A0A163J612"/>
<evidence type="ECO:0000313" key="3">
    <source>
        <dbReference type="Proteomes" id="UP000076510"/>
    </source>
</evidence>
<sequence length="351" mass="39139">MKEAARKALREGAFIPAHPLALQEDRTLDEAGQRALTRYYIEAGVGGIAVGVHTTQFEIRDRQFNLYERVLQLAIEECEAAKVQDSFIRIAGVCGPVEQALHEATVAKKLGYDLVLLSMGGLGHLSEKQLLERTEKIASVIPVFGFYLQPAVGGRILSYGFWEKFSEIPGVYAIKIAPFDRYLTLDVVRAVVHSTRSEDIALYTGNDDNIVMDLLTPFRFDVNGTVVEKQIVGGLLGHWSVWTERAVAMFREIKEARGTGVIPVHFLPLSQEVTDANGAFFDARNGFKGSIAGINQVLAAQGILKGRWCLMEHEELSPGQLDEIDRVTRMYPHLKDDAFVQANVERWRQIP</sequence>
<protein>
    <submittedName>
        <fullName evidence="2">Dihydrodipicolinate synthase family protein</fullName>
    </submittedName>
</protein>
<dbReference type="SUPFAM" id="SSF51569">
    <property type="entry name" value="Aldolase"/>
    <property type="match status" value="1"/>
</dbReference>
<dbReference type="Gene3D" id="3.20.20.70">
    <property type="entry name" value="Aldolase class I"/>
    <property type="match status" value="1"/>
</dbReference>
<dbReference type="InterPro" id="IPR002220">
    <property type="entry name" value="DapA-like"/>
</dbReference>
<comment type="caution">
    <text evidence="2">The sequence shown here is derived from an EMBL/GenBank/DDBJ whole genome shotgun (WGS) entry which is preliminary data.</text>
</comment>
<dbReference type="OrthoDB" id="9770698at2"/>
<dbReference type="PANTHER" id="PTHR12128:SF51">
    <property type="entry name" value="BLL4205 PROTEIN"/>
    <property type="match status" value="1"/>
</dbReference>
<keyword evidence="1" id="KW-0456">Lyase</keyword>
<dbReference type="RefSeq" id="WP_063191785.1">
    <property type="nucleotide sequence ID" value="NZ_CP047095.1"/>
</dbReference>
<dbReference type="Proteomes" id="UP000076510">
    <property type="component" value="Unassembled WGS sequence"/>
</dbReference>
<dbReference type="PANTHER" id="PTHR12128">
    <property type="entry name" value="DIHYDRODIPICOLINATE SYNTHASE"/>
    <property type="match status" value="1"/>
</dbReference>
<dbReference type="SMART" id="SM01130">
    <property type="entry name" value="DHDPS"/>
    <property type="match status" value="1"/>
</dbReference>
<evidence type="ECO:0000256" key="1">
    <source>
        <dbReference type="ARBA" id="ARBA00023239"/>
    </source>
</evidence>
<dbReference type="EMBL" id="LQQY01000043">
    <property type="protein sequence ID" value="KZE44441.1"/>
    <property type="molecule type" value="Genomic_DNA"/>
</dbReference>
<gene>
    <name evidence="2" type="ORF">AV649_07380</name>
</gene>
<dbReference type="InterPro" id="IPR013785">
    <property type="entry name" value="Aldolase_TIM"/>
</dbReference>
<name>A0A163J612_9BACI</name>
<dbReference type="Pfam" id="PF00701">
    <property type="entry name" value="DHDPS"/>
    <property type="match status" value="1"/>
</dbReference>